<dbReference type="EMBL" id="BKCJ010597889">
    <property type="protein sequence ID" value="GFB30596.1"/>
    <property type="molecule type" value="Genomic_DNA"/>
</dbReference>
<dbReference type="PANTHER" id="PTHR24559:SF427">
    <property type="entry name" value="RNA-DIRECTED DNA POLYMERASE"/>
    <property type="match status" value="1"/>
</dbReference>
<dbReference type="GO" id="GO:0006508">
    <property type="term" value="P:proteolysis"/>
    <property type="evidence" value="ECO:0007669"/>
    <property type="project" value="UniProtKB-KW"/>
</dbReference>
<dbReference type="PROSITE" id="PS50878">
    <property type="entry name" value="RT_POL"/>
    <property type="match status" value="1"/>
</dbReference>
<evidence type="ECO:0000256" key="7">
    <source>
        <dbReference type="ARBA" id="ARBA00022918"/>
    </source>
</evidence>
<organism evidence="9">
    <name type="scientific">Tanacetum cinerariifolium</name>
    <name type="common">Dalmatian daisy</name>
    <name type="synonym">Chrysanthemum cinerariifolium</name>
    <dbReference type="NCBI Taxonomy" id="118510"/>
    <lineage>
        <taxon>Eukaryota</taxon>
        <taxon>Viridiplantae</taxon>
        <taxon>Streptophyta</taxon>
        <taxon>Embryophyta</taxon>
        <taxon>Tracheophyta</taxon>
        <taxon>Spermatophyta</taxon>
        <taxon>Magnoliopsida</taxon>
        <taxon>eudicotyledons</taxon>
        <taxon>Gunneridae</taxon>
        <taxon>Pentapetalae</taxon>
        <taxon>asterids</taxon>
        <taxon>campanulids</taxon>
        <taxon>Asterales</taxon>
        <taxon>Asteraceae</taxon>
        <taxon>Asteroideae</taxon>
        <taxon>Anthemideae</taxon>
        <taxon>Anthemidinae</taxon>
        <taxon>Tanacetum</taxon>
    </lineage>
</organism>
<feature type="non-terminal residue" evidence="9">
    <location>
        <position position="1"/>
    </location>
</feature>
<dbReference type="AlphaFoldDB" id="A0A699L845"/>
<dbReference type="GO" id="GO:0003964">
    <property type="term" value="F:RNA-directed DNA polymerase activity"/>
    <property type="evidence" value="ECO:0007669"/>
    <property type="project" value="UniProtKB-KW"/>
</dbReference>
<dbReference type="FunFam" id="3.10.10.10:FF:000007">
    <property type="entry name" value="Retrovirus-related Pol polyprotein from transposon 17.6-like Protein"/>
    <property type="match status" value="1"/>
</dbReference>
<dbReference type="Gene3D" id="3.30.70.270">
    <property type="match status" value="2"/>
</dbReference>
<name>A0A699L845_TANCI</name>
<evidence type="ECO:0000256" key="2">
    <source>
        <dbReference type="ARBA" id="ARBA00022679"/>
    </source>
</evidence>
<dbReference type="FunFam" id="3.30.70.270:FF:000003">
    <property type="entry name" value="Transposon Ty3-G Gag-Pol polyprotein"/>
    <property type="match status" value="1"/>
</dbReference>
<dbReference type="InterPro" id="IPR041577">
    <property type="entry name" value="RT_RNaseH_2"/>
</dbReference>
<keyword evidence="2" id="KW-0808">Transferase</keyword>
<dbReference type="InterPro" id="IPR053134">
    <property type="entry name" value="RNA-dir_DNA_polymerase"/>
</dbReference>
<evidence type="ECO:0000259" key="8">
    <source>
        <dbReference type="PROSITE" id="PS50878"/>
    </source>
</evidence>
<keyword evidence="5" id="KW-0255">Endonuclease</keyword>
<dbReference type="GO" id="GO:0004519">
    <property type="term" value="F:endonuclease activity"/>
    <property type="evidence" value="ECO:0007669"/>
    <property type="project" value="UniProtKB-KW"/>
</dbReference>
<dbReference type="InterPro" id="IPR000477">
    <property type="entry name" value="RT_dom"/>
</dbReference>
<evidence type="ECO:0000256" key="4">
    <source>
        <dbReference type="ARBA" id="ARBA00022722"/>
    </source>
</evidence>
<evidence type="ECO:0000256" key="1">
    <source>
        <dbReference type="ARBA" id="ARBA00022670"/>
    </source>
</evidence>
<keyword evidence="1" id="KW-0645">Protease</keyword>
<protein>
    <submittedName>
        <fullName evidence="9">Putative reverse transcriptase domain-containing protein</fullName>
    </submittedName>
</protein>
<keyword evidence="6" id="KW-0378">Hydrolase</keyword>
<dbReference type="SUPFAM" id="SSF56672">
    <property type="entry name" value="DNA/RNA polymerases"/>
    <property type="match status" value="2"/>
</dbReference>
<keyword evidence="4" id="KW-0540">Nuclease</keyword>
<reference evidence="9" key="1">
    <citation type="journal article" date="2019" name="Sci. Rep.">
        <title>Draft genome of Tanacetum cinerariifolium, the natural source of mosquito coil.</title>
        <authorList>
            <person name="Yamashiro T."/>
            <person name="Shiraishi A."/>
            <person name="Satake H."/>
            <person name="Nakayama K."/>
        </authorList>
    </citation>
    <scope>NUCLEOTIDE SEQUENCE</scope>
</reference>
<sequence length="446" mass="51695">PIVSEFRDVFPDELPGIPPVREVKFNIELIPGAEPISNAPYHMASIELKELKDQLQELLERGFIRPSVSPWGALVLFVKKKDGSMRLCIYYRELNKITICNCYPLPRIDDLFDQLQGAMHFSKIDLRSGYHQLRVRENDISKTAFRTRYGHYEFLVMPFGLTNAPAVFMDLMNRVFHEFLDKFVIVFIDDILVFSKSKEEHEDHLRTVLQTLRHEKLYAKFSKCEFWLSSVSFLGHIVSAEGITMDPAKDISKTAFRTRYGHYEFLVMPFGLTNAPVVFMDLMNRVFYEFLDKFVIVFIDDILVFSKSKEEHEDHLRTVLQILRQEKLYAKFSKYEFWLSSMAFLGHIVSAEGITMDPAKVEAITKWPRPTSMTENEEREKSFEELKQHLVSAPVLTLPSDSGGFQIYSDASKKGLGCVLMQHGKVIAYASRQLKPYEVNYPTHDL</sequence>
<dbReference type="Gene3D" id="3.10.10.10">
    <property type="entry name" value="HIV Type 1 Reverse Transcriptase, subunit A, domain 1"/>
    <property type="match status" value="1"/>
</dbReference>
<feature type="domain" description="Reverse transcriptase" evidence="8">
    <location>
        <begin position="59"/>
        <end position="238"/>
    </location>
</feature>
<dbReference type="InterPro" id="IPR043128">
    <property type="entry name" value="Rev_trsase/Diguanyl_cyclase"/>
</dbReference>
<evidence type="ECO:0000313" key="9">
    <source>
        <dbReference type="EMBL" id="GFB30596.1"/>
    </source>
</evidence>
<comment type="caution">
    <text evidence="9">The sequence shown here is derived from an EMBL/GenBank/DDBJ whole genome shotgun (WGS) entry which is preliminary data.</text>
</comment>
<dbReference type="PANTHER" id="PTHR24559">
    <property type="entry name" value="TRANSPOSON TY3-I GAG-POL POLYPROTEIN"/>
    <property type="match status" value="1"/>
</dbReference>
<keyword evidence="7 9" id="KW-0695">RNA-directed DNA polymerase</keyword>
<dbReference type="CDD" id="cd01647">
    <property type="entry name" value="RT_LTR"/>
    <property type="match status" value="1"/>
</dbReference>
<feature type="non-terminal residue" evidence="9">
    <location>
        <position position="446"/>
    </location>
</feature>
<dbReference type="GO" id="GO:0008233">
    <property type="term" value="F:peptidase activity"/>
    <property type="evidence" value="ECO:0007669"/>
    <property type="project" value="UniProtKB-KW"/>
</dbReference>
<dbReference type="InterPro" id="IPR043502">
    <property type="entry name" value="DNA/RNA_pol_sf"/>
</dbReference>
<accession>A0A699L845</accession>
<evidence type="ECO:0000256" key="5">
    <source>
        <dbReference type="ARBA" id="ARBA00022759"/>
    </source>
</evidence>
<gene>
    <name evidence="9" type="ORF">Tci_702567</name>
</gene>
<dbReference type="Pfam" id="PF00078">
    <property type="entry name" value="RVT_1"/>
    <property type="match status" value="2"/>
</dbReference>
<keyword evidence="3" id="KW-0548">Nucleotidyltransferase</keyword>
<dbReference type="CDD" id="cd00304">
    <property type="entry name" value="RT_like"/>
    <property type="match status" value="1"/>
</dbReference>
<evidence type="ECO:0000256" key="3">
    <source>
        <dbReference type="ARBA" id="ARBA00022695"/>
    </source>
</evidence>
<dbReference type="Pfam" id="PF17919">
    <property type="entry name" value="RT_RNaseH_2"/>
    <property type="match status" value="1"/>
</dbReference>
<evidence type="ECO:0000256" key="6">
    <source>
        <dbReference type="ARBA" id="ARBA00022801"/>
    </source>
</evidence>
<proteinExistence type="predicted"/>